<evidence type="ECO:0000313" key="3">
    <source>
        <dbReference type="Proteomes" id="UP001055048"/>
    </source>
</evidence>
<protein>
    <submittedName>
        <fullName evidence="2">Uncharacterized protein</fullName>
    </submittedName>
</protein>
<evidence type="ECO:0000313" key="2">
    <source>
        <dbReference type="EMBL" id="GKH15233.1"/>
    </source>
</evidence>
<organism evidence="2 3">
    <name type="scientific">Bacteroides uniformis</name>
    <dbReference type="NCBI Taxonomy" id="820"/>
    <lineage>
        <taxon>Bacteria</taxon>
        <taxon>Pseudomonadati</taxon>
        <taxon>Bacteroidota</taxon>
        <taxon>Bacteroidia</taxon>
        <taxon>Bacteroidales</taxon>
        <taxon>Bacteroidaceae</taxon>
        <taxon>Bacteroides</taxon>
    </lineage>
</organism>
<accession>A0AA37N8U4</accession>
<sequence length="51" mass="5586">MAQGKTACAGVKAEDRDSDGKGNRADSGYGKDEKKKGLKKMKEQDLKKTRK</sequence>
<comment type="caution">
    <text evidence="2">The sequence shown here is derived from an EMBL/GenBank/DDBJ whole genome shotgun (WGS) entry which is preliminary data.</text>
</comment>
<gene>
    <name evidence="2" type="ORF">CE91St12_34430</name>
</gene>
<dbReference type="Proteomes" id="UP001055048">
    <property type="component" value="Unassembled WGS sequence"/>
</dbReference>
<feature type="compositionally biased region" description="Basic and acidic residues" evidence="1">
    <location>
        <begin position="12"/>
        <end position="51"/>
    </location>
</feature>
<reference evidence="2" key="1">
    <citation type="submission" date="2022-01" db="EMBL/GenBank/DDBJ databases">
        <title>Novel bile acid biosynthetic pathways are enriched in the microbiome of centenarians.</title>
        <authorList>
            <person name="Sato Y."/>
            <person name="Atarashi K."/>
            <person name="Plichta R.D."/>
            <person name="Arai Y."/>
            <person name="Sasajima S."/>
            <person name="Kearney M.S."/>
            <person name="Suda W."/>
            <person name="Takeshita K."/>
            <person name="Sasaki T."/>
            <person name="Okamoto S."/>
            <person name="Skelly N.A."/>
            <person name="Okamura Y."/>
            <person name="Vlamakis H."/>
            <person name="Li Y."/>
            <person name="Tanoue T."/>
            <person name="Takei H."/>
            <person name="Nittono H."/>
            <person name="Narushima S."/>
            <person name="Irie J."/>
            <person name="Itoh H."/>
            <person name="Moriya K."/>
            <person name="Sugiura Y."/>
            <person name="Suematsu M."/>
            <person name="Moritoki N."/>
            <person name="Shibata S."/>
            <person name="Littman R.D."/>
            <person name="Fischbach A.M."/>
            <person name="Uwamino Y."/>
            <person name="Inoue T."/>
            <person name="Honda A."/>
            <person name="Hattori M."/>
            <person name="Murai T."/>
            <person name="Xavier J.R."/>
            <person name="Hirose N."/>
            <person name="Honda K."/>
        </authorList>
    </citation>
    <scope>NUCLEOTIDE SEQUENCE</scope>
    <source>
        <strain evidence="2">CE91-St12</strain>
    </source>
</reference>
<dbReference type="EMBL" id="BQNL01000001">
    <property type="protein sequence ID" value="GKH15233.1"/>
    <property type="molecule type" value="Genomic_DNA"/>
</dbReference>
<dbReference type="AlphaFoldDB" id="A0AA37N8U4"/>
<proteinExistence type="predicted"/>
<evidence type="ECO:0000256" key="1">
    <source>
        <dbReference type="SAM" id="MobiDB-lite"/>
    </source>
</evidence>
<name>A0AA37N8U4_BACUN</name>
<feature type="region of interest" description="Disordered" evidence="1">
    <location>
        <begin position="1"/>
        <end position="51"/>
    </location>
</feature>